<reference evidence="3" key="1">
    <citation type="submission" date="2020-09" db="EMBL/GenBank/DDBJ databases">
        <title>A novel bacterium of genus Paenibacillus, isolated from South China Sea.</title>
        <authorList>
            <person name="Huang H."/>
            <person name="Mo K."/>
            <person name="Hu Y."/>
        </authorList>
    </citation>
    <scope>NUCLEOTIDE SEQUENCE</scope>
    <source>
        <strain evidence="3">IB182496</strain>
    </source>
</reference>
<dbReference type="Gene3D" id="3.60.40.10">
    <property type="entry name" value="PPM-type phosphatase domain"/>
    <property type="match status" value="1"/>
</dbReference>
<dbReference type="Gene3D" id="3.30.450.40">
    <property type="match status" value="1"/>
</dbReference>
<protein>
    <submittedName>
        <fullName evidence="3">SpoIIE family protein phosphatase</fullName>
    </submittedName>
</protein>
<gene>
    <name evidence="3" type="ORF">IDH44_12895</name>
</gene>
<keyword evidence="4" id="KW-1185">Reference proteome</keyword>
<dbReference type="AlphaFoldDB" id="A0A927BUR0"/>
<dbReference type="InterPro" id="IPR003018">
    <property type="entry name" value="GAF"/>
</dbReference>
<dbReference type="SMART" id="SM00331">
    <property type="entry name" value="PP2C_SIG"/>
    <property type="match status" value="1"/>
</dbReference>
<name>A0A927BUR0_9BACL</name>
<dbReference type="GO" id="GO:0016791">
    <property type="term" value="F:phosphatase activity"/>
    <property type="evidence" value="ECO:0007669"/>
    <property type="project" value="TreeGrafter"/>
</dbReference>
<keyword evidence="1" id="KW-0378">Hydrolase</keyword>
<feature type="domain" description="PPM-type phosphatase" evidence="2">
    <location>
        <begin position="230"/>
        <end position="444"/>
    </location>
</feature>
<dbReference type="PANTHER" id="PTHR43156:SF2">
    <property type="entry name" value="STAGE II SPORULATION PROTEIN E"/>
    <property type="match status" value="1"/>
</dbReference>
<dbReference type="Pfam" id="PF13185">
    <property type="entry name" value="GAF_2"/>
    <property type="match status" value="1"/>
</dbReference>
<evidence type="ECO:0000313" key="4">
    <source>
        <dbReference type="Proteomes" id="UP000621560"/>
    </source>
</evidence>
<dbReference type="PROSITE" id="PS51746">
    <property type="entry name" value="PPM_2"/>
    <property type="match status" value="1"/>
</dbReference>
<evidence type="ECO:0000256" key="1">
    <source>
        <dbReference type="ARBA" id="ARBA00022801"/>
    </source>
</evidence>
<accession>A0A927BUR0</accession>
<dbReference type="SUPFAM" id="SSF55781">
    <property type="entry name" value="GAF domain-like"/>
    <property type="match status" value="1"/>
</dbReference>
<dbReference type="EMBL" id="JACXIZ010000020">
    <property type="protein sequence ID" value="MBD2846095.1"/>
    <property type="molecule type" value="Genomic_DNA"/>
</dbReference>
<organism evidence="3 4">
    <name type="scientific">Paenibacillus sabuli</name>
    <dbReference type="NCBI Taxonomy" id="2772509"/>
    <lineage>
        <taxon>Bacteria</taxon>
        <taxon>Bacillati</taxon>
        <taxon>Bacillota</taxon>
        <taxon>Bacilli</taxon>
        <taxon>Bacillales</taxon>
        <taxon>Paenibacillaceae</taxon>
        <taxon>Paenibacillus</taxon>
    </lineage>
</organism>
<evidence type="ECO:0000259" key="2">
    <source>
        <dbReference type="PROSITE" id="PS51746"/>
    </source>
</evidence>
<dbReference type="RefSeq" id="WP_190918228.1">
    <property type="nucleotide sequence ID" value="NZ_JACXIZ010000020.1"/>
</dbReference>
<sequence length="454" mass="49112">MSVSAWGACVLAVGLLLALTAYARAARKLRRTELLFEVSLQLGSTLDGRELQRQIMDTAARVTDAEASSILLVDRQTQELYFELALGERGDEIREIRLSPGEGIAGRVAESGQPVILNDPAADPRWSSRVASKTGVQTRNLLCVPIYSQNRVIGVLQVLNKRGSHPFSAADQALLAHVAAPIAVALENARLFDALEQTTMAKNTLENELRFAGEIQLSFLPKQPIPQTGGCAAAALLLPARQAGGDFYHYELLGDEELFFAIGDVSDKGVPAALFMAAAVTLIKGTMRPGMTPSELLTHVNALLCRDEPTQFATVLCGVLRFSDGRLLLSDGGHCAPLLLDASGKARRLETVKRLPLGAWPDTAYADVELTMHPGEQLVLYTDGIVEAEDREQHQYAMARLEAYLEAHASESPEELASGLVRDVSRYAGGWPQSDDIAVLCIRNNQRTSKEGAS</sequence>
<evidence type="ECO:0000313" key="3">
    <source>
        <dbReference type="EMBL" id="MBD2846095.1"/>
    </source>
</evidence>
<dbReference type="SUPFAM" id="SSF81606">
    <property type="entry name" value="PP2C-like"/>
    <property type="match status" value="1"/>
</dbReference>
<dbReference type="InterPro" id="IPR001932">
    <property type="entry name" value="PPM-type_phosphatase-like_dom"/>
</dbReference>
<dbReference type="InterPro" id="IPR036457">
    <property type="entry name" value="PPM-type-like_dom_sf"/>
</dbReference>
<dbReference type="SMART" id="SM00065">
    <property type="entry name" value="GAF"/>
    <property type="match status" value="1"/>
</dbReference>
<dbReference type="InterPro" id="IPR029016">
    <property type="entry name" value="GAF-like_dom_sf"/>
</dbReference>
<dbReference type="Pfam" id="PF07228">
    <property type="entry name" value="SpoIIE"/>
    <property type="match status" value="1"/>
</dbReference>
<proteinExistence type="predicted"/>
<dbReference type="InterPro" id="IPR052016">
    <property type="entry name" value="Bact_Sigma-Reg"/>
</dbReference>
<dbReference type="PANTHER" id="PTHR43156">
    <property type="entry name" value="STAGE II SPORULATION PROTEIN E-RELATED"/>
    <property type="match status" value="1"/>
</dbReference>
<comment type="caution">
    <text evidence="3">The sequence shown here is derived from an EMBL/GenBank/DDBJ whole genome shotgun (WGS) entry which is preliminary data.</text>
</comment>
<dbReference type="Proteomes" id="UP000621560">
    <property type="component" value="Unassembled WGS sequence"/>
</dbReference>